<dbReference type="PANTHER" id="PTHR30363">
    <property type="entry name" value="HTH-TYPE TRANSCRIPTIONAL REGULATOR SRLR-RELATED"/>
    <property type="match status" value="1"/>
</dbReference>
<dbReference type="InterPro" id="IPR014036">
    <property type="entry name" value="DeoR-like_C"/>
</dbReference>
<dbReference type="SMART" id="SM01134">
    <property type="entry name" value="DeoRC"/>
    <property type="match status" value="1"/>
</dbReference>
<dbReference type="InterPro" id="IPR018356">
    <property type="entry name" value="Tscrpt_reg_HTH_DeoR_CS"/>
</dbReference>
<dbReference type="InterPro" id="IPR037171">
    <property type="entry name" value="NagB/RpiA_transferase-like"/>
</dbReference>
<dbReference type="OrthoDB" id="9797223at2"/>
<protein>
    <submittedName>
        <fullName evidence="5">Transcriptional repressor of the myo-inositol catabolic operon DeoR family</fullName>
    </submittedName>
</protein>
<dbReference type="Proteomes" id="UP000019482">
    <property type="component" value="Unassembled WGS sequence"/>
</dbReference>
<keyword evidence="6" id="KW-1185">Reference proteome</keyword>
<dbReference type="PROSITE" id="PS00894">
    <property type="entry name" value="HTH_DEOR_1"/>
    <property type="match status" value="1"/>
</dbReference>
<dbReference type="EMBL" id="CBXI010000040">
    <property type="protein sequence ID" value="CDL92235.1"/>
    <property type="molecule type" value="Genomic_DNA"/>
</dbReference>
<evidence type="ECO:0000313" key="5">
    <source>
        <dbReference type="EMBL" id="CDL92235.1"/>
    </source>
</evidence>
<evidence type="ECO:0000313" key="6">
    <source>
        <dbReference type="Proteomes" id="UP000019482"/>
    </source>
</evidence>
<dbReference type="AlphaFoldDB" id="W6N7I1"/>
<dbReference type="InterPro" id="IPR036390">
    <property type="entry name" value="WH_DNA-bd_sf"/>
</dbReference>
<dbReference type="InterPro" id="IPR050313">
    <property type="entry name" value="Carb_Metab_HTH_regulators"/>
</dbReference>
<keyword evidence="3" id="KW-0804">Transcription</keyword>
<evidence type="ECO:0000256" key="3">
    <source>
        <dbReference type="ARBA" id="ARBA00023163"/>
    </source>
</evidence>
<dbReference type="PANTHER" id="PTHR30363:SF60">
    <property type="entry name" value="HTH-TYPE TRANSCRIPTIONAL REGULATOR IOLR"/>
    <property type="match status" value="1"/>
</dbReference>
<dbReference type="InterPro" id="IPR036388">
    <property type="entry name" value="WH-like_DNA-bd_sf"/>
</dbReference>
<dbReference type="SUPFAM" id="SSF100950">
    <property type="entry name" value="NagB/RpiA/CoA transferase-like"/>
    <property type="match status" value="1"/>
</dbReference>
<evidence type="ECO:0000256" key="1">
    <source>
        <dbReference type="ARBA" id="ARBA00023015"/>
    </source>
</evidence>
<dbReference type="GO" id="GO:0003677">
    <property type="term" value="F:DNA binding"/>
    <property type="evidence" value="ECO:0007669"/>
    <property type="project" value="UniProtKB-KW"/>
</dbReference>
<organism evidence="5 6">
    <name type="scientific">Clostridium tyrobutyricum DIVETGP</name>
    <dbReference type="NCBI Taxonomy" id="1408889"/>
    <lineage>
        <taxon>Bacteria</taxon>
        <taxon>Bacillati</taxon>
        <taxon>Bacillota</taxon>
        <taxon>Clostridia</taxon>
        <taxon>Eubacteriales</taxon>
        <taxon>Clostridiaceae</taxon>
        <taxon>Clostridium</taxon>
    </lineage>
</organism>
<gene>
    <name evidence="5" type="ORF">CTDIVETGP_2305</name>
</gene>
<dbReference type="PROSITE" id="PS51000">
    <property type="entry name" value="HTH_DEOR_2"/>
    <property type="match status" value="1"/>
</dbReference>
<dbReference type="SUPFAM" id="SSF46785">
    <property type="entry name" value="Winged helix' DNA-binding domain"/>
    <property type="match status" value="1"/>
</dbReference>
<evidence type="ECO:0000256" key="2">
    <source>
        <dbReference type="ARBA" id="ARBA00023125"/>
    </source>
</evidence>
<reference evidence="5 6" key="1">
    <citation type="journal article" date="2015" name="Genome Announc.">
        <title>Draft Genome Sequence of Clostridium tyrobutyricum Strain DIVETGP, Isolated from Cow's Milk for Grana Padano Production.</title>
        <authorList>
            <person name="Soggiu A."/>
            <person name="Piras C."/>
            <person name="Gaiarsa S."/>
            <person name="Sassera D."/>
            <person name="Roncada P."/>
            <person name="Bendixen E."/>
            <person name="Brasca M."/>
            <person name="Bonizzi L."/>
        </authorList>
    </citation>
    <scope>NUCLEOTIDE SEQUENCE [LARGE SCALE GENOMIC DNA]</scope>
    <source>
        <strain evidence="5 6">DIVETGP</strain>
    </source>
</reference>
<dbReference type="InterPro" id="IPR001034">
    <property type="entry name" value="DeoR_HTH"/>
</dbReference>
<accession>W6N7I1</accession>
<dbReference type="SMART" id="SM00420">
    <property type="entry name" value="HTH_DEOR"/>
    <property type="match status" value="1"/>
</dbReference>
<dbReference type="Gene3D" id="1.10.10.10">
    <property type="entry name" value="Winged helix-like DNA-binding domain superfamily/Winged helix DNA-binding domain"/>
    <property type="match status" value="1"/>
</dbReference>
<feature type="domain" description="HTH deoR-type" evidence="4">
    <location>
        <begin position="2"/>
        <end position="57"/>
    </location>
</feature>
<dbReference type="GeneID" id="29420484"/>
<proteinExistence type="predicted"/>
<sequence length="260" mass="28992">MKLKRIQKIEEYILDNKTVTLDQLANIFNVSKNTIRRDVSELVEKGTIKKVYGGVSVNSNPLIPFDKRQIKNSHPKSLIAEKAAELINDGDIIFVDSGTTTVNLAYFLKDKKNITIITNNLNFINKCIKYDNINIISTGGSLVRNTNSFVGIDTLNLLKKYNINKAFMASTGISLTNGVTNGSPQEAEIKKLVISKSSLVYVLIDYSKFGTSSLMTYCSIGDIDYLITDKVPPEEYIEFINKNNVNLIIAQDDNCIYAQG</sequence>
<evidence type="ECO:0000259" key="4">
    <source>
        <dbReference type="PROSITE" id="PS51000"/>
    </source>
</evidence>
<dbReference type="Pfam" id="PF08220">
    <property type="entry name" value="HTH_DeoR"/>
    <property type="match status" value="1"/>
</dbReference>
<dbReference type="Pfam" id="PF00455">
    <property type="entry name" value="DeoRC"/>
    <property type="match status" value="1"/>
</dbReference>
<dbReference type="RefSeq" id="WP_017752936.1">
    <property type="nucleotide sequence ID" value="NZ_CBXI010000040.1"/>
</dbReference>
<comment type="caution">
    <text evidence="5">The sequence shown here is derived from an EMBL/GenBank/DDBJ whole genome shotgun (WGS) entry which is preliminary data.</text>
</comment>
<dbReference type="PRINTS" id="PR00037">
    <property type="entry name" value="HTHLACR"/>
</dbReference>
<dbReference type="Gene3D" id="3.40.50.1360">
    <property type="match status" value="1"/>
</dbReference>
<name>W6N7I1_CLOTY</name>
<dbReference type="GO" id="GO:0003700">
    <property type="term" value="F:DNA-binding transcription factor activity"/>
    <property type="evidence" value="ECO:0007669"/>
    <property type="project" value="InterPro"/>
</dbReference>
<keyword evidence="2" id="KW-0238">DNA-binding</keyword>
<keyword evidence="1" id="KW-0805">Transcription regulation</keyword>